<name>A0A285D540_9BACI</name>
<keyword evidence="1" id="KW-0418">Kinase</keyword>
<dbReference type="InterPro" id="IPR052922">
    <property type="entry name" value="Cytidylate_Kinase-2"/>
</dbReference>
<evidence type="ECO:0000313" key="1">
    <source>
        <dbReference type="EMBL" id="SNX74917.1"/>
    </source>
</evidence>
<proteinExistence type="predicted"/>
<dbReference type="InterPro" id="IPR027417">
    <property type="entry name" value="P-loop_NTPase"/>
</dbReference>
<dbReference type="Pfam" id="PF13238">
    <property type="entry name" value="AAA_18"/>
    <property type="match status" value="1"/>
</dbReference>
<dbReference type="PANTHER" id="PTHR37816:SF2">
    <property type="entry name" value="DNA TOPOLOGY MODULATION PROTEIN FLAR-RELATED PROTEIN"/>
    <property type="match status" value="1"/>
</dbReference>
<reference evidence="1 2" key="1">
    <citation type="submission" date="2017-08" db="EMBL/GenBank/DDBJ databases">
        <authorList>
            <person name="de Groot N.N."/>
        </authorList>
    </citation>
    <scope>NUCLEOTIDE SEQUENCE [LARGE SCALE GENOMIC DNA]</scope>
    <source>
        <strain evidence="1 2">JC228</strain>
    </source>
</reference>
<gene>
    <name evidence="1" type="ORF">SAMN05877753_110158</name>
</gene>
<protein>
    <submittedName>
        <fullName evidence="1">Adenylate kinase family enzyme</fullName>
    </submittedName>
</protein>
<evidence type="ECO:0000313" key="2">
    <source>
        <dbReference type="Proteomes" id="UP000219546"/>
    </source>
</evidence>
<dbReference type="AlphaFoldDB" id="A0A285D540"/>
<dbReference type="SUPFAM" id="SSF52540">
    <property type="entry name" value="P-loop containing nucleoside triphosphate hydrolases"/>
    <property type="match status" value="1"/>
</dbReference>
<dbReference type="GO" id="GO:0016301">
    <property type="term" value="F:kinase activity"/>
    <property type="evidence" value="ECO:0007669"/>
    <property type="project" value="UniProtKB-KW"/>
</dbReference>
<accession>A0A285D540</accession>
<dbReference type="PANTHER" id="PTHR37816">
    <property type="entry name" value="YALI0E33011P"/>
    <property type="match status" value="1"/>
</dbReference>
<dbReference type="Proteomes" id="UP000219546">
    <property type="component" value="Unassembled WGS sequence"/>
</dbReference>
<organism evidence="1 2">
    <name type="scientific">Bacillus oleivorans</name>
    <dbReference type="NCBI Taxonomy" id="1448271"/>
    <lineage>
        <taxon>Bacteria</taxon>
        <taxon>Bacillati</taxon>
        <taxon>Bacillota</taxon>
        <taxon>Bacilli</taxon>
        <taxon>Bacillales</taxon>
        <taxon>Bacillaceae</taxon>
        <taxon>Bacillus</taxon>
    </lineage>
</organism>
<keyword evidence="1" id="KW-0808">Transferase</keyword>
<dbReference type="Gene3D" id="3.40.50.300">
    <property type="entry name" value="P-loop containing nucleotide triphosphate hydrolases"/>
    <property type="match status" value="1"/>
</dbReference>
<sequence length="205" mass="24458">MILYLNGVDKVIELSTHFCSFEYFLIRKKVILLTSIKPKRIHIIGSVGSGKTTLARQLSKSLQIPFYELDNIVWTRSKQGDIRNRPDVRDQKLAAIVQGNEWIIEGVHHTWVQDSFKKADLIIFLDTSFSKRKYRIIKRFILQKLKMEKSNYKPSIKIFIKMFEWNRHFEHISKHEILHILEVYQEKLKIIKEPIELLTYIDMTR</sequence>
<keyword evidence="2" id="KW-1185">Reference proteome</keyword>
<dbReference type="EMBL" id="OAOP01000010">
    <property type="protein sequence ID" value="SNX74917.1"/>
    <property type="molecule type" value="Genomic_DNA"/>
</dbReference>